<evidence type="ECO:0000256" key="8">
    <source>
        <dbReference type="ARBA" id="ARBA00024040"/>
    </source>
</evidence>
<proteinExistence type="inferred from homology"/>
<keyword evidence="2" id="KW-0217">Developmental protein</keyword>
<evidence type="ECO:0000256" key="4">
    <source>
        <dbReference type="ARBA" id="ARBA00023125"/>
    </source>
</evidence>
<dbReference type="PROSITE" id="PS50071">
    <property type="entry name" value="HOMEOBOX_2"/>
    <property type="match status" value="1"/>
</dbReference>
<dbReference type="Pfam" id="PF00046">
    <property type="entry name" value="Homeodomain"/>
    <property type="match status" value="1"/>
</dbReference>
<evidence type="ECO:0000256" key="2">
    <source>
        <dbReference type="ARBA" id="ARBA00022473"/>
    </source>
</evidence>
<evidence type="ECO:0000256" key="3">
    <source>
        <dbReference type="ARBA" id="ARBA00023015"/>
    </source>
</evidence>
<evidence type="ECO:0000313" key="13">
    <source>
        <dbReference type="EMBL" id="URE05503.1"/>
    </source>
</evidence>
<sequence>MSQTNSTTRWCPTPEQLMLLEEMYASGVRNPNASQIQQITAHLSLYGKIEGKNVFYWFQNHKARDRQRLRHKNLPHPSEEASPPTSLHHENPSNFLTQGCFQDATAQEMNLVGKLESAAGERQEAAVAASSSMEGDHPPWADVGFTVSTCFKPLKTLDLFPTKHECSSSSSSKPSSRSKSTH</sequence>
<gene>
    <name evidence="13" type="ORF">MUK42_19269</name>
</gene>
<organism evidence="13 14">
    <name type="scientific">Musa troglodytarum</name>
    <name type="common">fe'i banana</name>
    <dbReference type="NCBI Taxonomy" id="320322"/>
    <lineage>
        <taxon>Eukaryota</taxon>
        <taxon>Viridiplantae</taxon>
        <taxon>Streptophyta</taxon>
        <taxon>Embryophyta</taxon>
        <taxon>Tracheophyta</taxon>
        <taxon>Spermatophyta</taxon>
        <taxon>Magnoliopsida</taxon>
        <taxon>Liliopsida</taxon>
        <taxon>Zingiberales</taxon>
        <taxon>Musaceae</taxon>
        <taxon>Musa</taxon>
    </lineage>
</organism>
<keyword evidence="4 9" id="KW-0238">DNA-binding</keyword>
<evidence type="ECO:0000256" key="5">
    <source>
        <dbReference type="ARBA" id="ARBA00023155"/>
    </source>
</evidence>
<dbReference type="CDD" id="cd00086">
    <property type="entry name" value="homeodomain"/>
    <property type="match status" value="1"/>
</dbReference>
<protein>
    <submittedName>
        <fullName evidence="13">PRESSED FLOWER a</fullName>
    </submittedName>
</protein>
<comment type="similarity">
    <text evidence="8">Belongs to the WUS homeobox family.</text>
</comment>
<dbReference type="GO" id="GO:0099402">
    <property type="term" value="P:plant organ development"/>
    <property type="evidence" value="ECO:0007669"/>
    <property type="project" value="InterPro"/>
</dbReference>
<evidence type="ECO:0000256" key="9">
    <source>
        <dbReference type="PROSITE-ProRule" id="PRU00108"/>
    </source>
</evidence>
<dbReference type="Proteomes" id="UP001055439">
    <property type="component" value="Chromosome 5"/>
</dbReference>
<dbReference type="InterPro" id="IPR044555">
    <property type="entry name" value="WUSCHEL-like"/>
</dbReference>
<evidence type="ECO:0000256" key="1">
    <source>
        <dbReference type="ARBA" id="ARBA00004123"/>
    </source>
</evidence>
<dbReference type="SMART" id="SM00389">
    <property type="entry name" value="HOX"/>
    <property type="match status" value="1"/>
</dbReference>
<reference evidence="13" key="1">
    <citation type="submission" date="2022-05" db="EMBL/GenBank/DDBJ databases">
        <title>The Musa troglodytarum L. genome provides insights into the mechanism of non-climacteric behaviour and enrichment of carotenoids.</title>
        <authorList>
            <person name="Wang J."/>
        </authorList>
    </citation>
    <scope>NUCLEOTIDE SEQUENCE</scope>
    <source>
        <tissue evidence="13">Leaf</tissue>
    </source>
</reference>
<feature type="compositionally biased region" description="Low complexity" evidence="11">
    <location>
        <begin position="167"/>
        <end position="182"/>
    </location>
</feature>
<dbReference type="GO" id="GO:1905393">
    <property type="term" value="P:plant organ formation"/>
    <property type="evidence" value="ECO:0007669"/>
    <property type="project" value="UniProtKB-ARBA"/>
</dbReference>
<feature type="region of interest" description="Disordered" evidence="11">
    <location>
        <begin position="162"/>
        <end position="182"/>
    </location>
</feature>
<accession>A0A9E7G2K1</accession>
<feature type="DNA-binding region" description="Homeobox" evidence="9">
    <location>
        <begin position="5"/>
        <end position="69"/>
    </location>
</feature>
<dbReference type="GO" id="GO:0005634">
    <property type="term" value="C:nucleus"/>
    <property type="evidence" value="ECO:0007669"/>
    <property type="project" value="UniProtKB-SubCell"/>
</dbReference>
<feature type="region of interest" description="Disordered" evidence="11">
    <location>
        <begin position="74"/>
        <end position="94"/>
    </location>
</feature>
<dbReference type="AlphaFoldDB" id="A0A9E7G2K1"/>
<feature type="domain" description="Homeobox" evidence="12">
    <location>
        <begin position="3"/>
        <end position="68"/>
    </location>
</feature>
<dbReference type="SUPFAM" id="SSF46689">
    <property type="entry name" value="Homeodomain-like"/>
    <property type="match status" value="1"/>
</dbReference>
<evidence type="ECO:0000259" key="12">
    <source>
        <dbReference type="PROSITE" id="PS50071"/>
    </source>
</evidence>
<evidence type="ECO:0000256" key="6">
    <source>
        <dbReference type="ARBA" id="ARBA00023163"/>
    </source>
</evidence>
<keyword evidence="6" id="KW-0804">Transcription</keyword>
<dbReference type="PANTHER" id="PTHR45940:SF42">
    <property type="entry name" value="WUSCHEL-RELATED HOMEOBOX 3"/>
    <property type="match status" value="1"/>
</dbReference>
<evidence type="ECO:0000256" key="7">
    <source>
        <dbReference type="ARBA" id="ARBA00023242"/>
    </source>
</evidence>
<dbReference type="GO" id="GO:0003700">
    <property type="term" value="F:DNA-binding transcription factor activity"/>
    <property type="evidence" value="ECO:0007669"/>
    <property type="project" value="InterPro"/>
</dbReference>
<evidence type="ECO:0000256" key="11">
    <source>
        <dbReference type="SAM" id="MobiDB-lite"/>
    </source>
</evidence>
<dbReference type="OrthoDB" id="1932526at2759"/>
<evidence type="ECO:0000256" key="10">
    <source>
        <dbReference type="RuleBase" id="RU000682"/>
    </source>
</evidence>
<dbReference type="InterPro" id="IPR009057">
    <property type="entry name" value="Homeodomain-like_sf"/>
</dbReference>
<evidence type="ECO:0000313" key="14">
    <source>
        <dbReference type="Proteomes" id="UP001055439"/>
    </source>
</evidence>
<dbReference type="PANTHER" id="PTHR45940">
    <property type="entry name" value="WUSCHEL-RELATED HOMEOBOX 1-RELATED"/>
    <property type="match status" value="1"/>
</dbReference>
<dbReference type="InterPro" id="IPR001356">
    <property type="entry name" value="HD"/>
</dbReference>
<keyword evidence="7 9" id="KW-0539">Nucleus</keyword>
<name>A0A9E7G2K1_9LILI</name>
<keyword evidence="14" id="KW-1185">Reference proteome</keyword>
<dbReference type="Gene3D" id="1.10.10.60">
    <property type="entry name" value="Homeodomain-like"/>
    <property type="match status" value="1"/>
</dbReference>
<comment type="subcellular location">
    <subcellularLocation>
        <location evidence="1 9 10">Nucleus</location>
    </subcellularLocation>
</comment>
<dbReference type="GO" id="GO:0003677">
    <property type="term" value="F:DNA binding"/>
    <property type="evidence" value="ECO:0007669"/>
    <property type="project" value="UniProtKB-UniRule"/>
</dbReference>
<keyword evidence="3" id="KW-0805">Transcription regulation</keyword>
<dbReference type="FunFam" id="1.10.10.60:FF:000118">
    <property type="entry name" value="WUSCHEL-related homeobox 11"/>
    <property type="match status" value="1"/>
</dbReference>
<keyword evidence="5 9" id="KW-0371">Homeobox</keyword>
<dbReference type="EMBL" id="CP097507">
    <property type="protein sequence ID" value="URE05503.1"/>
    <property type="molecule type" value="Genomic_DNA"/>
</dbReference>